<dbReference type="PANTHER" id="PTHR46754">
    <property type="entry name" value="MKI67 FHA DOMAIN-INTERACTING NUCLEOLAR PHOSPHOPROTEIN"/>
    <property type="match status" value="1"/>
</dbReference>
<dbReference type="Gene3D" id="3.30.70.330">
    <property type="match status" value="1"/>
</dbReference>
<dbReference type="SMART" id="SM00360">
    <property type="entry name" value="RRM"/>
    <property type="match status" value="1"/>
</dbReference>
<dbReference type="KEGG" id="csol:105367241"/>
<reference evidence="7" key="1">
    <citation type="submission" date="2025-08" db="UniProtKB">
        <authorList>
            <consortium name="RefSeq"/>
        </authorList>
    </citation>
    <scope>IDENTIFICATION</scope>
</reference>
<dbReference type="GO" id="GO:0003723">
    <property type="term" value="F:RNA binding"/>
    <property type="evidence" value="ECO:0007669"/>
    <property type="project" value="UniProtKB-UniRule"/>
</dbReference>
<name>A0AAJ6YTQ3_9HYME</name>
<dbReference type="RefSeq" id="XP_011504184.1">
    <property type="nucleotide sequence ID" value="XM_011505882.1"/>
</dbReference>
<dbReference type="Proteomes" id="UP000695007">
    <property type="component" value="Unplaced"/>
</dbReference>
<dbReference type="PROSITE" id="PS50102">
    <property type="entry name" value="RRM"/>
    <property type="match status" value="1"/>
</dbReference>
<evidence type="ECO:0000313" key="6">
    <source>
        <dbReference type="Proteomes" id="UP000695007"/>
    </source>
</evidence>
<keyword evidence="2 4" id="KW-0694">RNA-binding</keyword>
<dbReference type="Pfam" id="PF00076">
    <property type="entry name" value="RRM_1"/>
    <property type="match status" value="1"/>
</dbReference>
<dbReference type="AlphaFoldDB" id="A0AAJ6YTQ3"/>
<dbReference type="InterPro" id="IPR000504">
    <property type="entry name" value="RRM_dom"/>
</dbReference>
<proteinExistence type="predicted"/>
<evidence type="ECO:0000256" key="2">
    <source>
        <dbReference type="ARBA" id="ARBA00022884"/>
    </source>
</evidence>
<feature type="domain" description="RRM" evidence="5">
    <location>
        <begin position="56"/>
        <end position="134"/>
    </location>
</feature>
<keyword evidence="3" id="KW-0539">Nucleus</keyword>
<comment type="subcellular location">
    <subcellularLocation>
        <location evidence="1">Nucleus</location>
        <location evidence="1">Nucleolus</location>
    </subcellularLocation>
</comment>
<dbReference type="GO" id="GO:0005730">
    <property type="term" value="C:nucleolus"/>
    <property type="evidence" value="ECO:0007669"/>
    <property type="project" value="UniProtKB-SubCell"/>
</dbReference>
<evidence type="ECO:0000256" key="4">
    <source>
        <dbReference type="PROSITE-ProRule" id="PRU00176"/>
    </source>
</evidence>
<evidence type="ECO:0000313" key="7">
    <source>
        <dbReference type="RefSeq" id="XP_011504184.1"/>
    </source>
</evidence>
<keyword evidence="6" id="KW-1185">Reference proteome</keyword>
<dbReference type="InterPro" id="IPR035979">
    <property type="entry name" value="RBD_domain_sf"/>
</dbReference>
<evidence type="ECO:0000256" key="3">
    <source>
        <dbReference type="ARBA" id="ARBA00023242"/>
    </source>
</evidence>
<evidence type="ECO:0000259" key="5">
    <source>
        <dbReference type="PROSITE" id="PS50102"/>
    </source>
</evidence>
<dbReference type="CDD" id="cd12307">
    <property type="entry name" value="RRM_NIFK_like"/>
    <property type="match status" value="1"/>
</dbReference>
<dbReference type="InterPro" id="IPR012677">
    <property type="entry name" value="Nucleotide-bd_a/b_plait_sf"/>
</dbReference>
<sequence>MKIKKVKSSRSSALSKAVTNVKQIIKKKDKGAVKKQVLEKPKTKVEESNGYKSSRGVVYIGHIPYGFFEDEMKEYFEQFGTVTRVRVVRSKKTGKSRGYGYIEFRHPEVAKVAAKTMHNYLMCGRLLTTTYIPPEKQHWGFFSHKPWSSKNYPRILNRMKELKKNESPVSEINYYKNVRRSLRQISALEEKLKSSGINIKFKLADVPK</sequence>
<organism evidence="6 7">
    <name type="scientific">Ceratosolen solmsi marchali</name>
    <dbReference type="NCBI Taxonomy" id="326594"/>
    <lineage>
        <taxon>Eukaryota</taxon>
        <taxon>Metazoa</taxon>
        <taxon>Ecdysozoa</taxon>
        <taxon>Arthropoda</taxon>
        <taxon>Hexapoda</taxon>
        <taxon>Insecta</taxon>
        <taxon>Pterygota</taxon>
        <taxon>Neoptera</taxon>
        <taxon>Endopterygota</taxon>
        <taxon>Hymenoptera</taxon>
        <taxon>Apocrita</taxon>
        <taxon>Proctotrupomorpha</taxon>
        <taxon>Chalcidoidea</taxon>
        <taxon>Agaonidae</taxon>
        <taxon>Agaoninae</taxon>
        <taxon>Ceratosolen</taxon>
    </lineage>
</organism>
<accession>A0AAJ6YTQ3</accession>
<protein>
    <submittedName>
        <fullName evidence="7">MKI67 FHA domain-interacting nucleolar phosphoprotein</fullName>
    </submittedName>
</protein>
<evidence type="ECO:0000256" key="1">
    <source>
        <dbReference type="ARBA" id="ARBA00004604"/>
    </source>
</evidence>
<gene>
    <name evidence="7" type="primary">LOC105367241</name>
</gene>
<dbReference type="GeneID" id="105367241"/>
<dbReference type="SUPFAM" id="SSF54928">
    <property type="entry name" value="RNA-binding domain, RBD"/>
    <property type="match status" value="1"/>
</dbReference>